<name>A0A9X1L7G4_9PROT</name>
<comment type="caution">
    <text evidence="3">The sequence shown here is derived from an EMBL/GenBank/DDBJ whole genome shotgun (WGS) entry which is preliminary data.</text>
</comment>
<sequence length="133" mass="13968">MNRAAPGRARRGGQGRGPCAALLLGLATLPAAAQDRPALIPLRDVGVTYRVTAGQAAGQELRMAWLSAERKLRVDMPGGAGWSVVDQRSQRVLMVLDQPRLVLELPAQGGRPSPASPARSGVMRTGRTGARPA</sequence>
<dbReference type="Proteomes" id="UP001139311">
    <property type="component" value="Unassembled WGS sequence"/>
</dbReference>
<dbReference type="AlphaFoldDB" id="A0A9X1L7G4"/>
<dbReference type="RefSeq" id="WP_226607433.1">
    <property type="nucleotide sequence ID" value="NZ_JAJAQI010000011.1"/>
</dbReference>
<feature type="chain" id="PRO_5040852991" evidence="2">
    <location>
        <begin position="34"/>
        <end position="133"/>
    </location>
</feature>
<evidence type="ECO:0000313" key="4">
    <source>
        <dbReference type="Proteomes" id="UP001139311"/>
    </source>
</evidence>
<proteinExistence type="predicted"/>
<keyword evidence="4" id="KW-1185">Reference proteome</keyword>
<dbReference type="EMBL" id="JAJAQI010000011">
    <property type="protein sequence ID" value="MCB4821936.1"/>
    <property type="molecule type" value="Genomic_DNA"/>
</dbReference>
<accession>A0A9X1L7G4</accession>
<reference evidence="3" key="1">
    <citation type="submission" date="2021-10" db="EMBL/GenBank/DDBJ databases">
        <title>Roseicella aerolatum sp. nov., isolated from aerosols of e-waste dismantling site.</title>
        <authorList>
            <person name="Qin T."/>
        </authorList>
    </citation>
    <scope>NUCLEOTIDE SEQUENCE</scope>
    <source>
        <strain evidence="3">GB24</strain>
    </source>
</reference>
<evidence type="ECO:0000313" key="3">
    <source>
        <dbReference type="EMBL" id="MCB4821936.1"/>
    </source>
</evidence>
<feature type="signal peptide" evidence="2">
    <location>
        <begin position="1"/>
        <end position="33"/>
    </location>
</feature>
<protein>
    <submittedName>
        <fullName evidence="3">Uncharacterized protein</fullName>
    </submittedName>
</protein>
<feature type="region of interest" description="Disordered" evidence="1">
    <location>
        <begin position="105"/>
        <end position="133"/>
    </location>
</feature>
<gene>
    <name evidence="3" type="ORF">LHA35_09350</name>
</gene>
<evidence type="ECO:0000256" key="1">
    <source>
        <dbReference type="SAM" id="MobiDB-lite"/>
    </source>
</evidence>
<evidence type="ECO:0000256" key="2">
    <source>
        <dbReference type="SAM" id="SignalP"/>
    </source>
</evidence>
<keyword evidence="2" id="KW-0732">Signal</keyword>
<organism evidence="3 4">
    <name type="scientific">Roseicella aerolata</name>
    <dbReference type="NCBI Taxonomy" id="2883479"/>
    <lineage>
        <taxon>Bacteria</taxon>
        <taxon>Pseudomonadati</taxon>
        <taxon>Pseudomonadota</taxon>
        <taxon>Alphaproteobacteria</taxon>
        <taxon>Acetobacterales</taxon>
        <taxon>Roseomonadaceae</taxon>
        <taxon>Roseicella</taxon>
    </lineage>
</organism>